<dbReference type="Gene3D" id="3.90.740.10">
    <property type="entry name" value="Valyl/Leucyl/Isoleucyl-tRNA synthetase, editing domain"/>
    <property type="match status" value="1"/>
</dbReference>
<feature type="binding site" evidence="10">
    <location>
        <position position="908"/>
    </location>
    <ligand>
        <name>Zn(2+)</name>
        <dbReference type="ChEBI" id="CHEBI:29105"/>
    </ligand>
</feature>
<keyword evidence="6 10" id="KW-0648">Protein biosynthesis</keyword>
<evidence type="ECO:0000256" key="4">
    <source>
        <dbReference type="ARBA" id="ARBA00022741"/>
    </source>
</evidence>
<dbReference type="eggNOG" id="COG0060">
    <property type="taxonomic scope" value="Bacteria"/>
</dbReference>
<keyword evidence="3 10" id="KW-0436">Ligase</keyword>
<feature type="binding site" evidence="10">
    <location>
        <position position="928"/>
    </location>
    <ligand>
        <name>Zn(2+)</name>
        <dbReference type="ChEBI" id="CHEBI:29105"/>
    </ligand>
</feature>
<feature type="binding site" evidence="10">
    <location>
        <position position="905"/>
    </location>
    <ligand>
        <name>Zn(2+)</name>
        <dbReference type="ChEBI" id="CHEBI:29105"/>
    </ligand>
</feature>
<keyword evidence="7 10" id="KW-0030">Aminoacyl-tRNA synthetase</keyword>
<keyword evidence="10" id="KW-0479">Metal-binding</keyword>
<dbReference type="SUPFAM" id="SSF47323">
    <property type="entry name" value="Anticodon-binding domain of a subclass of class I aminoacyl-tRNA synthetases"/>
    <property type="match status" value="1"/>
</dbReference>
<comment type="catalytic activity">
    <reaction evidence="9 10">
        <text>tRNA(Ile) + L-isoleucine + ATP = L-isoleucyl-tRNA(Ile) + AMP + diphosphate</text>
        <dbReference type="Rhea" id="RHEA:11060"/>
        <dbReference type="Rhea" id="RHEA-COMP:9666"/>
        <dbReference type="Rhea" id="RHEA-COMP:9695"/>
        <dbReference type="ChEBI" id="CHEBI:30616"/>
        <dbReference type="ChEBI" id="CHEBI:33019"/>
        <dbReference type="ChEBI" id="CHEBI:58045"/>
        <dbReference type="ChEBI" id="CHEBI:78442"/>
        <dbReference type="ChEBI" id="CHEBI:78528"/>
        <dbReference type="ChEBI" id="CHEBI:456215"/>
        <dbReference type="EC" id="6.1.1.5"/>
    </reaction>
</comment>
<evidence type="ECO:0000259" key="13">
    <source>
        <dbReference type="Pfam" id="PF08264"/>
    </source>
</evidence>
<feature type="domain" description="Aminoacyl-tRNA synthetase class Ia" evidence="11">
    <location>
        <begin position="27"/>
        <end position="646"/>
    </location>
</feature>
<dbReference type="EC" id="6.1.1.5" evidence="10"/>
<evidence type="ECO:0000256" key="1">
    <source>
        <dbReference type="ARBA" id="ARBA00006887"/>
    </source>
</evidence>
<dbReference type="SUPFAM" id="SSF50677">
    <property type="entry name" value="ValRS/IleRS/LeuRS editing domain"/>
    <property type="match status" value="1"/>
</dbReference>
<dbReference type="InterPro" id="IPR009080">
    <property type="entry name" value="tRNAsynth_Ia_anticodon-bd"/>
</dbReference>
<feature type="binding site" evidence="10">
    <location>
        <position position="566"/>
    </location>
    <ligand>
        <name>L-isoleucyl-5'-AMP</name>
        <dbReference type="ChEBI" id="CHEBI:178002"/>
    </ligand>
</feature>
<dbReference type="PATRIC" id="fig|1111454.3.peg.2068"/>
<evidence type="ECO:0000259" key="12">
    <source>
        <dbReference type="Pfam" id="PF06827"/>
    </source>
</evidence>
<dbReference type="GO" id="GO:0005524">
    <property type="term" value="F:ATP binding"/>
    <property type="evidence" value="ECO:0007669"/>
    <property type="project" value="UniProtKB-UniRule"/>
</dbReference>
<dbReference type="HAMAP" id="MF_02002">
    <property type="entry name" value="Ile_tRNA_synth_type1"/>
    <property type="match status" value="1"/>
</dbReference>
<dbReference type="Gene3D" id="1.10.10.830">
    <property type="entry name" value="Ile-tRNA synthetase CP2 domain-like"/>
    <property type="match status" value="1"/>
</dbReference>
<comment type="domain">
    <text evidence="10">IleRS has two distinct active sites: one for aminoacylation and one for editing. The misactivated valine is translocated from the active site to the editing site, which sterically excludes the correctly activated isoleucine. The single editing site contains two valyl binding pockets, one specific for each substrate (Val-AMP or Val-tRNA(Ile)).</text>
</comment>
<dbReference type="InterPro" id="IPR001412">
    <property type="entry name" value="aa-tRNA-synth_I_CS"/>
</dbReference>
<comment type="subcellular location">
    <subcellularLocation>
        <location evidence="10">Cytoplasm</location>
    </subcellularLocation>
</comment>
<comment type="function">
    <text evidence="8 10">Catalyzes the attachment of isoleucine to tRNA(Ile). As IleRS can inadvertently accommodate and process structurally similar amino acids such as valine, to avoid such errors it has two additional distinct tRNA(Ile)-dependent editing activities. One activity is designated as 'pretransfer' editing and involves the hydrolysis of activated Val-AMP. The other activity is designated 'posttransfer' editing and involves deacylation of mischarged Val-tRNA(Ile).</text>
</comment>
<dbReference type="AlphaFoldDB" id="U7UEN6"/>
<name>U7UEN6_9FIRM</name>
<dbReference type="InterPro" id="IPR014729">
    <property type="entry name" value="Rossmann-like_a/b/a_fold"/>
</dbReference>
<dbReference type="Gene3D" id="3.40.50.620">
    <property type="entry name" value="HUPs"/>
    <property type="match status" value="2"/>
</dbReference>
<reference evidence="14 15" key="1">
    <citation type="submission" date="2013-09" db="EMBL/GenBank/DDBJ databases">
        <authorList>
            <person name="Durkin A.S."/>
            <person name="Haft D.R."/>
            <person name="McCorrison J."/>
            <person name="Torralba M."/>
            <person name="Gillis M."/>
            <person name="Haft D.H."/>
            <person name="Methe B."/>
            <person name="Sutton G."/>
            <person name="Nelson K.E."/>
        </authorList>
    </citation>
    <scope>NUCLEOTIDE SEQUENCE [LARGE SCALE GENOMIC DNA]</scope>
    <source>
        <strain evidence="14 15">BV3C16-1</strain>
    </source>
</reference>
<dbReference type="InterPro" id="IPR009008">
    <property type="entry name" value="Val/Leu/Ile-tRNA-synth_edit"/>
</dbReference>
<feature type="binding site" evidence="10">
    <location>
        <position position="610"/>
    </location>
    <ligand>
        <name>ATP</name>
        <dbReference type="ChEBI" id="CHEBI:30616"/>
    </ligand>
</feature>
<keyword evidence="4 10" id="KW-0547">Nucleotide-binding</keyword>
<keyword evidence="15" id="KW-1185">Reference proteome</keyword>
<dbReference type="Gene3D" id="1.10.730.20">
    <property type="match status" value="1"/>
</dbReference>
<dbReference type="InterPro" id="IPR023585">
    <property type="entry name" value="Ile-tRNA-ligase_type1"/>
</dbReference>
<evidence type="ECO:0000313" key="15">
    <source>
        <dbReference type="Proteomes" id="UP000017090"/>
    </source>
</evidence>
<dbReference type="RefSeq" id="WP_023054521.1">
    <property type="nucleotide sequence ID" value="NZ_AWXA01000054.1"/>
</dbReference>
<dbReference type="InterPro" id="IPR002300">
    <property type="entry name" value="aa-tRNA-synth_Ia"/>
</dbReference>
<evidence type="ECO:0000256" key="3">
    <source>
        <dbReference type="ARBA" id="ARBA00022598"/>
    </source>
</evidence>
<feature type="domain" description="Zinc finger FPG/IleRS-type" evidence="12">
    <location>
        <begin position="905"/>
        <end position="929"/>
    </location>
</feature>
<comment type="cofactor">
    <cofactor evidence="10">
        <name>Zn(2+)</name>
        <dbReference type="ChEBI" id="CHEBI:29105"/>
    </cofactor>
    <text evidence="10">Binds 1 zinc ion per subunit.</text>
</comment>
<dbReference type="InterPro" id="IPR050081">
    <property type="entry name" value="Ile-tRNA_ligase"/>
</dbReference>
<keyword evidence="10" id="KW-0862">Zinc</keyword>
<comment type="subunit">
    <text evidence="10">Monomer.</text>
</comment>
<dbReference type="PANTHER" id="PTHR42765">
    <property type="entry name" value="SOLEUCYL-TRNA SYNTHETASE"/>
    <property type="match status" value="1"/>
</dbReference>
<evidence type="ECO:0000256" key="8">
    <source>
        <dbReference type="ARBA" id="ARBA00025217"/>
    </source>
</evidence>
<dbReference type="CDD" id="cd00818">
    <property type="entry name" value="IleRS_core"/>
    <property type="match status" value="1"/>
</dbReference>
<dbReference type="GO" id="GO:0002161">
    <property type="term" value="F:aminoacyl-tRNA deacylase activity"/>
    <property type="evidence" value="ECO:0007669"/>
    <property type="project" value="InterPro"/>
</dbReference>
<comment type="similarity">
    <text evidence="1 10">Belongs to the class-I aminoacyl-tRNA synthetase family. IleS type 1 subfamily.</text>
</comment>
<evidence type="ECO:0000256" key="5">
    <source>
        <dbReference type="ARBA" id="ARBA00022840"/>
    </source>
</evidence>
<dbReference type="InterPro" id="IPR002301">
    <property type="entry name" value="Ile-tRNA-ligase"/>
</dbReference>
<evidence type="ECO:0000259" key="11">
    <source>
        <dbReference type="Pfam" id="PF00133"/>
    </source>
</evidence>
<dbReference type="GO" id="GO:0008270">
    <property type="term" value="F:zinc ion binding"/>
    <property type="evidence" value="ECO:0007669"/>
    <property type="project" value="UniProtKB-UniRule"/>
</dbReference>
<dbReference type="STRING" id="1111454.HMPREF1250_0108"/>
<sequence>MDYGKTLHLPETDFPMRGNLPKREPDFLKFWQENNIYEKRLKKREGAPKFILHDGPPYANGKLHIGHALNKVLKDVILKYKTQTGHYTKYIPGWDTHGLPIEHAVIKDTGLNRHEMSPLDLRKRCHDYALERVAEQKADFIRFGVLGDWDHPYLTLLKHVEVAQIGVFGKMAKNGHIYKGMKAVYWCPHCETALAEAEIEYKEVKSFSLYVRFKAVDLGCHGPHGFDLDHVYALIWTTTPWTIPANRAICANEEIEYVWVNVGGDAVLMAKELVSSTLAAAKITDYVVLPEVMTGKQIEGLVFQHPFYGDRKVPVILGAHVTLESGTGLVHTAPDHGAEDFDACKKYAAWDLGPIGTVGPDGRYTKAVPQYEGRFVLDDDTQVQIIKDLAHCGALFAKATLRHQYAHCWRCKNPIIYRATEQWFSSVDGYRQKALAAIDQVKWIPDWGHDRIYNMIRDRGDWCISRQRVWGVPIPIFYCKECGEAIINDETIAQLQKIFAVEGSDAWWAYTEKELLPEGYTCPHCGSGEFRKESDIMDVWFDSGSTHQGVLCHDPDLDYPCEMYLEGSDQHRGWFNSSLLTSVAINGYAPYKSVLTHGFTVDGEGRKMSKSVGNTVAPQEIIDQYGADVMRLWVSSADYQGDVRLSPKILKQLSDVYRKIRNTFRFLLGNLADFDPETDAVPYAAMEEIDKWALLRLEQVFETVSEAYENYQFHTMYHAIHNFCTVDLSAIYLDIIKDRLYTEKAAAPIRRSSQTAMYQILDTLVKIISPVLSFTAEEVWQYMPAVSGKEESVLLTDWPQAHPEYLDADLAARWNKLLSYRSDLTRILEGARKDHTIGHSLDAAVTIYAEGEAYADLKPYEKRLATLLIVSEVVLVNGTSPVEAVSGADHPDMKAVVVPSPHARCERCWTHSETVGADADRPTLCARCAGVMKD</sequence>
<dbReference type="Pfam" id="PF00133">
    <property type="entry name" value="tRNA-synt_1"/>
    <property type="match status" value="1"/>
</dbReference>
<dbReference type="FunFam" id="1.10.730.20:FF:000001">
    <property type="entry name" value="Isoleucine--tRNA ligase"/>
    <property type="match status" value="1"/>
</dbReference>
<dbReference type="CDD" id="cd07960">
    <property type="entry name" value="Anticodon_Ia_Ile_BEm"/>
    <property type="match status" value="1"/>
</dbReference>
<dbReference type="PROSITE" id="PS00178">
    <property type="entry name" value="AA_TRNA_LIGASE_I"/>
    <property type="match status" value="1"/>
</dbReference>
<keyword evidence="5 10" id="KW-0067">ATP-binding</keyword>
<evidence type="ECO:0000256" key="2">
    <source>
        <dbReference type="ARBA" id="ARBA00022490"/>
    </source>
</evidence>
<dbReference type="FunFam" id="3.40.50.620:FF:000152">
    <property type="entry name" value="Isoleucine--tRNA ligase"/>
    <property type="match status" value="1"/>
</dbReference>
<dbReference type="GO" id="GO:0000049">
    <property type="term" value="F:tRNA binding"/>
    <property type="evidence" value="ECO:0007669"/>
    <property type="project" value="InterPro"/>
</dbReference>
<evidence type="ECO:0000256" key="10">
    <source>
        <dbReference type="HAMAP-Rule" id="MF_02002"/>
    </source>
</evidence>
<evidence type="ECO:0000256" key="7">
    <source>
        <dbReference type="ARBA" id="ARBA00023146"/>
    </source>
</evidence>
<evidence type="ECO:0000256" key="6">
    <source>
        <dbReference type="ARBA" id="ARBA00022917"/>
    </source>
</evidence>
<dbReference type="PRINTS" id="PR00984">
    <property type="entry name" value="TRNASYNTHILE"/>
</dbReference>
<dbReference type="OrthoDB" id="9810365at2"/>
<dbReference type="Pfam" id="PF06827">
    <property type="entry name" value="zf-FPG_IleRS"/>
    <property type="match status" value="1"/>
</dbReference>
<dbReference type="Pfam" id="PF08264">
    <property type="entry name" value="Anticodon_1"/>
    <property type="match status" value="1"/>
</dbReference>
<proteinExistence type="inferred from homology"/>
<dbReference type="SUPFAM" id="SSF52374">
    <property type="entry name" value="Nucleotidylyl transferase"/>
    <property type="match status" value="1"/>
</dbReference>
<dbReference type="NCBIfam" id="TIGR00392">
    <property type="entry name" value="ileS"/>
    <property type="match status" value="1"/>
</dbReference>
<organism evidence="14 15">
    <name type="scientific">Megasphaera vaginalis</name>
    <name type="common">ex Srinivasan et al. 2021</name>
    <dbReference type="NCBI Taxonomy" id="1111454"/>
    <lineage>
        <taxon>Bacteria</taxon>
        <taxon>Bacillati</taxon>
        <taxon>Bacillota</taxon>
        <taxon>Negativicutes</taxon>
        <taxon>Veillonellales</taxon>
        <taxon>Veillonellaceae</taxon>
        <taxon>Megasphaera</taxon>
    </lineage>
</organism>
<feature type="short sequence motif" description="'HIGH' region" evidence="10">
    <location>
        <begin position="57"/>
        <end position="67"/>
    </location>
</feature>
<dbReference type="PANTHER" id="PTHR42765:SF1">
    <property type="entry name" value="ISOLEUCINE--TRNA LIGASE, MITOCHONDRIAL"/>
    <property type="match status" value="1"/>
</dbReference>
<accession>U7UEN6</accession>
<evidence type="ECO:0000256" key="9">
    <source>
        <dbReference type="ARBA" id="ARBA00048359"/>
    </source>
</evidence>
<keyword evidence="2 10" id="KW-0963">Cytoplasm</keyword>
<dbReference type="InterPro" id="IPR033708">
    <property type="entry name" value="Anticodon_Ile_BEm"/>
</dbReference>
<feature type="binding site" evidence="10">
    <location>
        <position position="925"/>
    </location>
    <ligand>
        <name>Zn(2+)</name>
        <dbReference type="ChEBI" id="CHEBI:29105"/>
    </ligand>
</feature>
<dbReference type="EMBL" id="AWXA01000054">
    <property type="protein sequence ID" value="ERT56918.1"/>
    <property type="molecule type" value="Genomic_DNA"/>
</dbReference>
<protein>
    <recommendedName>
        <fullName evidence="10">Isoleucine--tRNA ligase</fullName>
        <ecNumber evidence="10">6.1.1.5</ecNumber>
    </recommendedName>
    <alternativeName>
        <fullName evidence="10">Isoleucyl-tRNA synthetase</fullName>
        <shortName evidence="10">IleRS</shortName>
    </alternativeName>
</protein>
<comment type="caution">
    <text evidence="14">The sequence shown here is derived from an EMBL/GenBank/DDBJ whole genome shotgun (WGS) entry which is preliminary data.</text>
</comment>
<gene>
    <name evidence="10 14" type="primary">ileS</name>
    <name evidence="14" type="ORF">HMPREF1250_0108</name>
</gene>
<dbReference type="GO" id="GO:0006428">
    <property type="term" value="P:isoleucyl-tRNA aminoacylation"/>
    <property type="evidence" value="ECO:0007669"/>
    <property type="project" value="UniProtKB-UniRule"/>
</dbReference>
<dbReference type="InterPro" id="IPR010663">
    <property type="entry name" value="Znf_FPG/IleRS"/>
</dbReference>
<evidence type="ECO:0000313" key="14">
    <source>
        <dbReference type="EMBL" id="ERT56918.1"/>
    </source>
</evidence>
<dbReference type="Proteomes" id="UP000017090">
    <property type="component" value="Unassembled WGS sequence"/>
</dbReference>
<dbReference type="GO" id="GO:0005829">
    <property type="term" value="C:cytosol"/>
    <property type="evidence" value="ECO:0007669"/>
    <property type="project" value="TreeGrafter"/>
</dbReference>
<dbReference type="GO" id="GO:0004822">
    <property type="term" value="F:isoleucine-tRNA ligase activity"/>
    <property type="evidence" value="ECO:0007669"/>
    <property type="project" value="UniProtKB-UniRule"/>
</dbReference>
<feature type="domain" description="Methionyl/Valyl/Leucyl/Isoleucyl-tRNA synthetase anticodon-binding" evidence="13">
    <location>
        <begin position="690"/>
        <end position="846"/>
    </location>
</feature>
<feature type="short sequence motif" description="'KMSKS' region" evidence="10">
    <location>
        <begin position="607"/>
        <end position="611"/>
    </location>
</feature>
<dbReference type="InterPro" id="IPR013155">
    <property type="entry name" value="M/V/L/I-tRNA-synth_anticd-bd"/>
</dbReference>